<dbReference type="Gene3D" id="3.40.50.1390">
    <property type="entry name" value="Resolvase, N-terminal catalytic domain"/>
    <property type="match status" value="1"/>
</dbReference>
<keyword evidence="1" id="KW-0175">Coiled coil</keyword>
<feature type="domain" description="Resolvase/invertase-type recombinase catalytic" evidence="2">
    <location>
        <begin position="5"/>
        <end position="152"/>
    </location>
</feature>
<reference evidence="4 5" key="1">
    <citation type="journal article" date="2019" name="Environ. Microbiol.">
        <title>Species interactions and distinct microbial communities in high Arctic permafrost affected cryosols are associated with the CH4 and CO2 gas fluxes.</title>
        <authorList>
            <person name="Altshuler I."/>
            <person name="Hamel J."/>
            <person name="Turney S."/>
            <person name="Magnuson E."/>
            <person name="Levesque R."/>
            <person name="Greer C."/>
            <person name="Whyte L.G."/>
        </authorList>
    </citation>
    <scope>NUCLEOTIDE SEQUENCE [LARGE SCALE GENOMIC DNA]</scope>
    <source>
        <strain evidence="4 5">S5.20</strain>
    </source>
</reference>
<dbReference type="PROSITE" id="PS51737">
    <property type="entry name" value="RECOMBINASE_DNA_BIND"/>
    <property type="match status" value="1"/>
</dbReference>
<dbReference type="Pfam" id="PF00239">
    <property type="entry name" value="Resolvase"/>
    <property type="match status" value="1"/>
</dbReference>
<dbReference type="GO" id="GO:0003677">
    <property type="term" value="F:DNA binding"/>
    <property type="evidence" value="ECO:0007669"/>
    <property type="project" value="InterPro"/>
</dbReference>
<proteinExistence type="predicted"/>
<name>A0A502E2I3_9MYCO</name>
<dbReference type="PANTHER" id="PTHR30461">
    <property type="entry name" value="DNA-INVERTASE FROM LAMBDOID PROPHAGE"/>
    <property type="match status" value="1"/>
</dbReference>
<dbReference type="PANTHER" id="PTHR30461:SF23">
    <property type="entry name" value="DNA RECOMBINASE-RELATED"/>
    <property type="match status" value="1"/>
</dbReference>
<evidence type="ECO:0000259" key="2">
    <source>
        <dbReference type="PROSITE" id="PS51736"/>
    </source>
</evidence>
<dbReference type="CDD" id="cd00338">
    <property type="entry name" value="Ser_Recombinase"/>
    <property type="match status" value="1"/>
</dbReference>
<dbReference type="Gene3D" id="3.90.1750.20">
    <property type="entry name" value="Putative Large Serine Recombinase, Chain B, Domain 2"/>
    <property type="match status" value="1"/>
</dbReference>
<organism evidence="4 5">
    <name type="scientific">Mycolicibacterium hodleri</name>
    <dbReference type="NCBI Taxonomy" id="49897"/>
    <lineage>
        <taxon>Bacteria</taxon>
        <taxon>Bacillati</taxon>
        <taxon>Actinomycetota</taxon>
        <taxon>Actinomycetes</taxon>
        <taxon>Mycobacteriales</taxon>
        <taxon>Mycobacteriaceae</taxon>
        <taxon>Mycolicibacterium</taxon>
    </lineage>
</organism>
<dbReference type="AlphaFoldDB" id="A0A502E2I3"/>
<accession>A0A502E2I3</accession>
<dbReference type="RefSeq" id="WP_140696015.1">
    <property type="nucleotide sequence ID" value="NZ_RCZG01000011.1"/>
</dbReference>
<dbReference type="OrthoDB" id="4500247at2"/>
<evidence type="ECO:0000313" key="4">
    <source>
        <dbReference type="EMBL" id="TPG31747.1"/>
    </source>
</evidence>
<dbReference type="InterPro" id="IPR006119">
    <property type="entry name" value="Resolv_N"/>
</dbReference>
<dbReference type="Proteomes" id="UP000320095">
    <property type="component" value="Unassembled WGS sequence"/>
</dbReference>
<dbReference type="InterPro" id="IPR038109">
    <property type="entry name" value="DNA_bind_recomb_sf"/>
</dbReference>
<dbReference type="GO" id="GO:0000150">
    <property type="term" value="F:DNA strand exchange activity"/>
    <property type="evidence" value="ECO:0007669"/>
    <property type="project" value="InterPro"/>
</dbReference>
<feature type="coiled-coil region" evidence="1">
    <location>
        <begin position="338"/>
        <end position="365"/>
    </location>
</feature>
<dbReference type="PROSITE" id="PS51736">
    <property type="entry name" value="RECOMBINASES_3"/>
    <property type="match status" value="1"/>
</dbReference>
<evidence type="ECO:0000259" key="3">
    <source>
        <dbReference type="PROSITE" id="PS51737"/>
    </source>
</evidence>
<dbReference type="Pfam" id="PF07508">
    <property type="entry name" value="Recombinase"/>
    <property type="match status" value="1"/>
</dbReference>
<dbReference type="InterPro" id="IPR050639">
    <property type="entry name" value="SSR_resolvase"/>
</dbReference>
<protein>
    <submittedName>
        <fullName evidence="4">Recombinase family protein</fullName>
    </submittedName>
</protein>
<evidence type="ECO:0000256" key="1">
    <source>
        <dbReference type="SAM" id="Coils"/>
    </source>
</evidence>
<dbReference type="SMART" id="SM00857">
    <property type="entry name" value="Resolvase"/>
    <property type="match status" value="1"/>
</dbReference>
<evidence type="ECO:0000313" key="5">
    <source>
        <dbReference type="Proteomes" id="UP000320095"/>
    </source>
</evidence>
<keyword evidence="5" id="KW-1185">Reference proteome</keyword>
<dbReference type="SUPFAM" id="SSF53041">
    <property type="entry name" value="Resolvase-like"/>
    <property type="match status" value="1"/>
</dbReference>
<dbReference type="InterPro" id="IPR011109">
    <property type="entry name" value="DNA_bind_recombinase_dom"/>
</dbReference>
<comment type="caution">
    <text evidence="4">The sequence shown here is derived from an EMBL/GenBank/DDBJ whole genome shotgun (WGS) entry which is preliminary data.</text>
</comment>
<dbReference type="InterPro" id="IPR036162">
    <property type="entry name" value="Resolvase-like_N_sf"/>
</dbReference>
<feature type="domain" description="Recombinase" evidence="3">
    <location>
        <begin position="159"/>
        <end position="267"/>
    </location>
</feature>
<gene>
    <name evidence="4" type="ORF">EAH80_22775</name>
</gene>
<dbReference type="EMBL" id="RCZG01000011">
    <property type="protein sequence ID" value="TPG31747.1"/>
    <property type="molecule type" value="Genomic_DNA"/>
</dbReference>
<sequence>MDAMQAVIYTRVSNDRSGQGRSVEDQEGECRAECERKGWPVREVFCDNDIGASRHSGKRRPAWEELKANIRAGDIVVMWEASRGGRDLGEHVLFRDRCAELGVPVSYGGKQLDMAEGEDRFQGALDAILAEREAEVLRGRVLRGKRSSASKGKPYGRAPWGLRRADTAELKWEPDPDEAPRLREAMDRVLDGKSLRSVLLWLRATGRAPTDVTGLRRGLCNPAVAGLRVHQARAGKVETFKADWDPIVTPDEQARVRAQAKRNPEPRGREPVHLLSGIAKCGVCDAGLQHKRREGRRDSYRCPHGHIMRDVVLVDGVALAELVKDFAKDDLPAEDAKALAAKAKITRIEQQIEEAEEQVVNDEMTAAAFARIEQRLLAKIAELQPLTVQAIPDPYEYVKISAEEFLAASVPERRAMMRARVSVVVNPVPAGRRALPEDTVVTPRR</sequence>